<reference evidence="2 3" key="1">
    <citation type="journal article" date="2023" name="Plants (Basel)">
        <title>Bridging the Gap: Combining Genomics and Transcriptomics Approaches to Understand Stylosanthes scabra, an Orphan Legume from the Brazilian Caatinga.</title>
        <authorList>
            <person name="Ferreira-Neto J.R.C."/>
            <person name="da Silva M.D."/>
            <person name="Binneck E."/>
            <person name="de Melo N.F."/>
            <person name="da Silva R.H."/>
            <person name="de Melo A.L.T.M."/>
            <person name="Pandolfi V."/>
            <person name="Bustamante F.O."/>
            <person name="Brasileiro-Vidal A.C."/>
            <person name="Benko-Iseppon A.M."/>
        </authorList>
    </citation>
    <scope>NUCLEOTIDE SEQUENCE [LARGE SCALE GENOMIC DNA]</scope>
    <source>
        <tissue evidence="2">Leaves</tissue>
    </source>
</reference>
<evidence type="ECO:0000313" key="2">
    <source>
        <dbReference type="EMBL" id="MED6124563.1"/>
    </source>
</evidence>
<organism evidence="2 3">
    <name type="scientific">Stylosanthes scabra</name>
    <dbReference type="NCBI Taxonomy" id="79078"/>
    <lineage>
        <taxon>Eukaryota</taxon>
        <taxon>Viridiplantae</taxon>
        <taxon>Streptophyta</taxon>
        <taxon>Embryophyta</taxon>
        <taxon>Tracheophyta</taxon>
        <taxon>Spermatophyta</taxon>
        <taxon>Magnoliopsida</taxon>
        <taxon>eudicotyledons</taxon>
        <taxon>Gunneridae</taxon>
        <taxon>Pentapetalae</taxon>
        <taxon>rosids</taxon>
        <taxon>fabids</taxon>
        <taxon>Fabales</taxon>
        <taxon>Fabaceae</taxon>
        <taxon>Papilionoideae</taxon>
        <taxon>50 kb inversion clade</taxon>
        <taxon>dalbergioids sensu lato</taxon>
        <taxon>Dalbergieae</taxon>
        <taxon>Pterocarpus clade</taxon>
        <taxon>Stylosanthes</taxon>
    </lineage>
</organism>
<keyword evidence="1" id="KW-0812">Transmembrane</keyword>
<dbReference type="Proteomes" id="UP001341840">
    <property type="component" value="Unassembled WGS sequence"/>
</dbReference>
<feature type="transmembrane region" description="Helical" evidence="1">
    <location>
        <begin position="87"/>
        <end position="104"/>
    </location>
</feature>
<proteinExistence type="predicted"/>
<accession>A0ABU6RLA9</accession>
<protein>
    <submittedName>
        <fullName evidence="2">Uncharacterized protein</fullName>
    </submittedName>
</protein>
<dbReference type="EMBL" id="JASCZI010030733">
    <property type="protein sequence ID" value="MED6124563.1"/>
    <property type="molecule type" value="Genomic_DNA"/>
</dbReference>
<evidence type="ECO:0000256" key="1">
    <source>
        <dbReference type="SAM" id="Phobius"/>
    </source>
</evidence>
<gene>
    <name evidence="2" type="ORF">PIB30_060032</name>
</gene>
<keyword evidence="1" id="KW-1133">Transmembrane helix</keyword>
<keyword evidence="3" id="KW-1185">Reference proteome</keyword>
<name>A0ABU6RLA9_9FABA</name>
<comment type="caution">
    <text evidence="2">The sequence shown here is derived from an EMBL/GenBank/DDBJ whole genome shotgun (WGS) entry which is preliminary data.</text>
</comment>
<evidence type="ECO:0000313" key="3">
    <source>
        <dbReference type="Proteomes" id="UP001341840"/>
    </source>
</evidence>
<sequence length="108" mass="12760">MVEENIEETGFDRNAIFMSRRLRELEQRVMELEFWGKDGARCYQGELVPWLTKARAQIAYQQSPHIDSGIRTHDLVSYELIPYQLDQSLLVLSFSLTCIFWVWAMKTN</sequence>
<keyword evidence="1" id="KW-0472">Membrane</keyword>